<organism evidence="2 3">
    <name type="scientific">Gordonia caeni</name>
    <dbReference type="NCBI Taxonomy" id="1007097"/>
    <lineage>
        <taxon>Bacteria</taxon>
        <taxon>Bacillati</taxon>
        <taxon>Actinomycetota</taxon>
        <taxon>Actinomycetes</taxon>
        <taxon>Mycobacteriales</taxon>
        <taxon>Gordoniaceae</taxon>
        <taxon>Gordonia</taxon>
    </lineage>
</organism>
<dbReference type="SUPFAM" id="SSF54427">
    <property type="entry name" value="NTF2-like"/>
    <property type="match status" value="1"/>
</dbReference>
<evidence type="ECO:0000313" key="3">
    <source>
        <dbReference type="Proteomes" id="UP001418444"/>
    </source>
</evidence>
<gene>
    <name evidence="2" type="ORF">GCM10022231_07800</name>
</gene>
<evidence type="ECO:0000313" key="2">
    <source>
        <dbReference type="EMBL" id="GAA3952278.1"/>
    </source>
</evidence>
<dbReference type="InterPro" id="IPR037401">
    <property type="entry name" value="SnoaL-like"/>
</dbReference>
<dbReference type="Gene3D" id="3.10.450.50">
    <property type="match status" value="1"/>
</dbReference>
<proteinExistence type="predicted"/>
<dbReference type="CDD" id="cd00531">
    <property type="entry name" value="NTF2_like"/>
    <property type="match status" value="1"/>
</dbReference>
<reference evidence="3" key="1">
    <citation type="journal article" date="2019" name="Int. J. Syst. Evol. Microbiol.">
        <title>The Global Catalogue of Microorganisms (GCM) 10K type strain sequencing project: providing services to taxonomists for standard genome sequencing and annotation.</title>
        <authorList>
            <consortium name="The Broad Institute Genomics Platform"/>
            <consortium name="The Broad Institute Genome Sequencing Center for Infectious Disease"/>
            <person name="Wu L."/>
            <person name="Ma J."/>
        </authorList>
    </citation>
    <scope>NUCLEOTIDE SEQUENCE [LARGE SCALE GENOMIC DNA]</scope>
    <source>
        <strain evidence="3">JCM 16923</strain>
    </source>
</reference>
<dbReference type="EMBL" id="BAAAZW010000002">
    <property type="protein sequence ID" value="GAA3952278.1"/>
    <property type="molecule type" value="Genomic_DNA"/>
</dbReference>
<dbReference type="Pfam" id="PF13577">
    <property type="entry name" value="SnoaL_4"/>
    <property type="match status" value="1"/>
</dbReference>
<keyword evidence="3" id="KW-1185">Reference proteome</keyword>
<comment type="caution">
    <text evidence="2">The sequence shown here is derived from an EMBL/GenBank/DDBJ whole genome shotgun (WGS) entry which is preliminary data.</text>
</comment>
<protein>
    <recommendedName>
        <fullName evidence="1">SnoaL-like domain-containing protein</fullName>
    </recommendedName>
</protein>
<feature type="domain" description="SnoaL-like" evidence="1">
    <location>
        <begin position="3"/>
        <end position="125"/>
    </location>
</feature>
<dbReference type="InterPro" id="IPR032710">
    <property type="entry name" value="NTF2-like_dom_sf"/>
</dbReference>
<accession>A0ABP7NQV3</accession>
<sequence length="134" mass="14971">MALRERIEDLVNRYSLAYDTSDLDEMGRIFSDDAVFRMRLPDADPVEFAGKAAIMELMAGAMGSQSDQRRHINSNLIVHPGAGEEITTTHYLTLVGTANGEITLITAGVYRLRIADRDGVLTLRELDLELDRPY</sequence>
<name>A0ABP7NQV3_9ACTN</name>
<evidence type="ECO:0000259" key="1">
    <source>
        <dbReference type="Pfam" id="PF13577"/>
    </source>
</evidence>
<dbReference type="RefSeq" id="WP_344780810.1">
    <property type="nucleotide sequence ID" value="NZ_BAAAZW010000002.1"/>
</dbReference>
<dbReference type="Proteomes" id="UP001418444">
    <property type="component" value="Unassembled WGS sequence"/>
</dbReference>